<dbReference type="AlphaFoldDB" id="A0A1R0XNV8"/>
<gene>
    <name evidence="1" type="ORF">BSK52_23625</name>
</gene>
<reference evidence="1 2" key="1">
    <citation type="submission" date="2016-10" db="EMBL/GenBank/DDBJ databases">
        <title>Paenibacillus species isolates.</title>
        <authorList>
            <person name="Beno S.M."/>
        </authorList>
    </citation>
    <scope>NUCLEOTIDE SEQUENCE [LARGE SCALE GENOMIC DNA]</scope>
    <source>
        <strain evidence="1 2">FSL H7-0710</strain>
    </source>
</reference>
<dbReference type="Proteomes" id="UP000187439">
    <property type="component" value="Unassembled WGS sequence"/>
</dbReference>
<comment type="caution">
    <text evidence="1">The sequence shown here is derived from an EMBL/GenBank/DDBJ whole genome shotgun (WGS) entry which is preliminary data.</text>
</comment>
<organism evidence="1 2">
    <name type="scientific">Paenibacillus odorifer</name>
    <dbReference type="NCBI Taxonomy" id="189426"/>
    <lineage>
        <taxon>Bacteria</taxon>
        <taxon>Bacillati</taxon>
        <taxon>Bacillota</taxon>
        <taxon>Bacilli</taxon>
        <taxon>Bacillales</taxon>
        <taxon>Paenibacillaceae</taxon>
        <taxon>Paenibacillus</taxon>
    </lineage>
</organism>
<dbReference type="RefSeq" id="WP_249923624.1">
    <property type="nucleotide sequence ID" value="NZ_MPTC01000027.1"/>
</dbReference>
<evidence type="ECO:0000313" key="2">
    <source>
        <dbReference type="Proteomes" id="UP000187439"/>
    </source>
</evidence>
<dbReference type="EMBL" id="MPTC01000027">
    <property type="protein sequence ID" value="OMD36791.1"/>
    <property type="molecule type" value="Genomic_DNA"/>
</dbReference>
<sequence length="82" mass="9499">MEERKLWKANWIWSKGYPWTSNPGHMNWCIFAVNLTFLIQMEQNSLLISRRIAGTDYFLTVNPSLLDPAKVTSSAIITKQLI</sequence>
<proteinExistence type="predicted"/>
<evidence type="ECO:0000313" key="1">
    <source>
        <dbReference type="EMBL" id="OMD36791.1"/>
    </source>
</evidence>
<accession>A0A1R0XNV8</accession>
<protein>
    <submittedName>
        <fullName evidence="1">Uncharacterized protein</fullName>
    </submittedName>
</protein>
<name>A0A1R0XNV8_9BACL</name>